<dbReference type="InterPro" id="IPR005234">
    <property type="entry name" value="ScpB_csome_segregation"/>
</dbReference>
<feature type="compositionally biased region" description="Low complexity" evidence="5">
    <location>
        <begin position="181"/>
        <end position="191"/>
    </location>
</feature>
<evidence type="ECO:0000256" key="4">
    <source>
        <dbReference type="ARBA" id="ARBA00023306"/>
    </source>
</evidence>
<dbReference type="SUPFAM" id="SSF46785">
    <property type="entry name" value="Winged helix' DNA-binding domain"/>
    <property type="match status" value="2"/>
</dbReference>
<sequence length="227" mass="24709">MNDQPTTPPADDFAASVEAILLASNTPLTAAKICDVTQTTSQATVRKTIEQLNTRYRQQGAAFQIKAIAGGFQMQTLPQFDEVLSRLVQTRKDSRLSQAAIETLAIIAYRQPILRADIEAIRGVACGEVLRGLIEKQLIKIVGRAEILGRPMLYGTTRRFLEVFGLAGLDDLPNVEELRAAAKAAAQPAPQSTKLPDDPDDDVDDEDQDEDLAEDVDGDLDEDSADD</sequence>
<dbReference type="InterPro" id="IPR036388">
    <property type="entry name" value="WH-like_DNA-bd_sf"/>
</dbReference>
<dbReference type="GO" id="GO:0051304">
    <property type="term" value="P:chromosome separation"/>
    <property type="evidence" value="ECO:0007669"/>
    <property type="project" value="InterPro"/>
</dbReference>
<keyword evidence="2" id="KW-0132">Cell division</keyword>
<evidence type="ECO:0000256" key="1">
    <source>
        <dbReference type="ARBA" id="ARBA00022490"/>
    </source>
</evidence>
<accession>A0A0F9TZX3</accession>
<dbReference type="AlphaFoldDB" id="A0A0F9TZX3"/>
<evidence type="ECO:0000313" key="6">
    <source>
        <dbReference type="EMBL" id="KKN84834.1"/>
    </source>
</evidence>
<name>A0A0F9TZX3_9ZZZZ</name>
<keyword evidence="4" id="KW-0131">Cell cycle</keyword>
<keyword evidence="1" id="KW-0963">Cytoplasm</keyword>
<dbReference type="Gene3D" id="1.10.10.10">
    <property type="entry name" value="Winged helix-like DNA-binding domain superfamily/Winged helix DNA-binding domain"/>
    <property type="match status" value="2"/>
</dbReference>
<keyword evidence="3" id="KW-0159">Chromosome partition</keyword>
<dbReference type="EMBL" id="LAZR01000166">
    <property type="protein sequence ID" value="KKN84834.1"/>
    <property type="molecule type" value="Genomic_DNA"/>
</dbReference>
<dbReference type="Pfam" id="PF04079">
    <property type="entry name" value="SMC_ScpB"/>
    <property type="match status" value="1"/>
</dbReference>
<dbReference type="PIRSF" id="PIRSF019345">
    <property type="entry name" value="ScpB"/>
    <property type="match status" value="1"/>
</dbReference>
<dbReference type="InterPro" id="IPR036390">
    <property type="entry name" value="WH_DNA-bd_sf"/>
</dbReference>
<dbReference type="NCBIfam" id="TIGR00281">
    <property type="entry name" value="SMC-Scp complex subunit ScpB"/>
    <property type="match status" value="1"/>
</dbReference>
<dbReference type="GO" id="GO:0051301">
    <property type="term" value="P:cell division"/>
    <property type="evidence" value="ECO:0007669"/>
    <property type="project" value="UniProtKB-KW"/>
</dbReference>
<evidence type="ECO:0008006" key="7">
    <source>
        <dbReference type="Google" id="ProtNLM"/>
    </source>
</evidence>
<evidence type="ECO:0000256" key="2">
    <source>
        <dbReference type="ARBA" id="ARBA00022618"/>
    </source>
</evidence>
<evidence type="ECO:0000256" key="5">
    <source>
        <dbReference type="SAM" id="MobiDB-lite"/>
    </source>
</evidence>
<organism evidence="6">
    <name type="scientific">marine sediment metagenome</name>
    <dbReference type="NCBI Taxonomy" id="412755"/>
    <lineage>
        <taxon>unclassified sequences</taxon>
        <taxon>metagenomes</taxon>
        <taxon>ecological metagenomes</taxon>
    </lineage>
</organism>
<feature type="compositionally biased region" description="Acidic residues" evidence="5">
    <location>
        <begin position="198"/>
        <end position="227"/>
    </location>
</feature>
<feature type="region of interest" description="Disordered" evidence="5">
    <location>
        <begin position="181"/>
        <end position="227"/>
    </location>
</feature>
<gene>
    <name evidence="6" type="ORF">LCGC14_0284980</name>
</gene>
<dbReference type="PANTHER" id="PTHR34298">
    <property type="entry name" value="SEGREGATION AND CONDENSATION PROTEIN B"/>
    <property type="match status" value="1"/>
</dbReference>
<evidence type="ECO:0000256" key="3">
    <source>
        <dbReference type="ARBA" id="ARBA00022829"/>
    </source>
</evidence>
<reference evidence="6" key="1">
    <citation type="journal article" date="2015" name="Nature">
        <title>Complex archaea that bridge the gap between prokaryotes and eukaryotes.</title>
        <authorList>
            <person name="Spang A."/>
            <person name="Saw J.H."/>
            <person name="Jorgensen S.L."/>
            <person name="Zaremba-Niedzwiedzka K."/>
            <person name="Martijn J."/>
            <person name="Lind A.E."/>
            <person name="van Eijk R."/>
            <person name="Schleper C."/>
            <person name="Guy L."/>
            <person name="Ettema T.J."/>
        </authorList>
    </citation>
    <scope>NUCLEOTIDE SEQUENCE</scope>
</reference>
<protein>
    <recommendedName>
        <fullName evidence="7">SMC-Scp complex subunit ScpB</fullName>
    </recommendedName>
</protein>
<comment type="caution">
    <text evidence="6">The sequence shown here is derived from an EMBL/GenBank/DDBJ whole genome shotgun (WGS) entry which is preliminary data.</text>
</comment>
<dbReference type="PANTHER" id="PTHR34298:SF2">
    <property type="entry name" value="SEGREGATION AND CONDENSATION PROTEIN B"/>
    <property type="match status" value="1"/>
</dbReference>
<proteinExistence type="predicted"/>